<dbReference type="Pfam" id="PF00211">
    <property type="entry name" value="Guanylate_cyc"/>
    <property type="match status" value="1"/>
</dbReference>
<dbReference type="GO" id="GO:0007168">
    <property type="term" value="P:receptor guanylyl cyclase signaling pathway"/>
    <property type="evidence" value="ECO:0007669"/>
    <property type="project" value="TreeGrafter"/>
</dbReference>
<reference evidence="11 12" key="1">
    <citation type="journal article" date="2021" name="Sci. Rep.">
        <title>The genome of the diatom Chaetoceros tenuissimus carries an ancient integrated fragment of an extant virus.</title>
        <authorList>
            <person name="Hongo Y."/>
            <person name="Kimura K."/>
            <person name="Takaki Y."/>
            <person name="Yoshida Y."/>
            <person name="Baba S."/>
            <person name="Kobayashi G."/>
            <person name="Nagasaki K."/>
            <person name="Hano T."/>
            <person name="Tomaru Y."/>
        </authorList>
    </citation>
    <scope>NUCLEOTIDE SEQUENCE [LARGE SCALE GENOMIC DNA]</scope>
    <source>
        <strain evidence="11 12">NIES-3715</strain>
    </source>
</reference>
<comment type="caution">
    <text evidence="11">The sequence shown here is derived from an EMBL/GenBank/DDBJ whole genome shotgun (WGS) entry which is preliminary data.</text>
</comment>
<dbReference type="AlphaFoldDB" id="A0AAD3CQ20"/>
<name>A0AAD3CQ20_9STRA</name>
<feature type="compositionally biased region" description="Polar residues" evidence="7">
    <location>
        <begin position="55"/>
        <end position="64"/>
    </location>
</feature>
<evidence type="ECO:0000256" key="3">
    <source>
        <dbReference type="ARBA" id="ARBA00022741"/>
    </source>
</evidence>
<evidence type="ECO:0000256" key="6">
    <source>
        <dbReference type="ARBA" id="ARBA00023239"/>
    </source>
</evidence>
<dbReference type="GO" id="GO:0004383">
    <property type="term" value="F:guanylate cyclase activity"/>
    <property type="evidence" value="ECO:0007669"/>
    <property type="project" value="TreeGrafter"/>
</dbReference>
<dbReference type="Gene3D" id="3.30.450.350">
    <property type="entry name" value="CHASE domain"/>
    <property type="match status" value="1"/>
</dbReference>
<evidence type="ECO:0000259" key="10">
    <source>
        <dbReference type="PROSITE" id="PS50839"/>
    </source>
</evidence>
<keyword evidence="2 8" id="KW-0812">Transmembrane</keyword>
<dbReference type="PROSITE" id="PS50125">
    <property type="entry name" value="GUANYLATE_CYCLASE_2"/>
    <property type="match status" value="1"/>
</dbReference>
<evidence type="ECO:0008006" key="13">
    <source>
        <dbReference type="Google" id="ProtNLM"/>
    </source>
</evidence>
<dbReference type="PANTHER" id="PTHR11920:SF335">
    <property type="entry name" value="GUANYLATE CYCLASE"/>
    <property type="match status" value="1"/>
</dbReference>
<dbReference type="InterPro" id="IPR050401">
    <property type="entry name" value="Cyclic_nucleotide_synthase"/>
</dbReference>
<feature type="compositionally biased region" description="Basic and acidic residues" evidence="7">
    <location>
        <begin position="522"/>
        <end position="539"/>
    </location>
</feature>
<dbReference type="GO" id="GO:0035556">
    <property type="term" value="P:intracellular signal transduction"/>
    <property type="evidence" value="ECO:0007669"/>
    <property type="project" value="InterPro"/>
</dbReference>
<dbReference type="GO" id="GO:0004016">
    <property type="term" value="F:adenylate cyclase activity"/>
    <property type="evidence" value="ECO:0007669"/>
    <property type="project" value="TreeGrafter"/>
</dbReference>
<dbReference type="CDD" id="cd07302">
    <property type="entry name" value="CHD"/>
    <property type="match status" value="1"/>
</dbReference>
<dbReference type="EMBL" id="BLLK01000038">
    <property type="protein sequence ID" value="GFH50048.1"/>
    <property type="molecule type" value="Genomic_DNA"/>
</dbReference>
<accession>A0AAD3CQ20</accession>
<keyword evidence="3" id="KW-0547">Nucleotide-binding</keyword>
<dbReference type="GO" id="GO:0001653">
    <property type="term" value="F:peptide receptor activity"/>
    <property type="evidence" value="ECO:0007669"/>
    <property type="project" value="TreeGrafter"/>
</dbReference>
<dbReference type="InterPro" id="IPR006189">
    <property type="entry name" value="CHASE_dom"/>
</dbReference>
<keyword evidence="4 8" id="KW-1133">Transmembrane helix</keyword>
<protein>
    <recommendedName>
        <fullName evidence="13">Guanylate cyclase domain-containing protein</fullName>
    </recommendedName>
</protein>
<evidence type="ECO:0000256" key="4">
    <source>
        <dbReference type="ARBA" id="ARBA00022989"/>
    </source>
</evidence>
<dbReference type="GO" id="GO:0005886">
    <property type="term" value="C:plasma membrane"/>
    <property type="evidence" value="ECO:0007669"/>
    <property type="project" value="TreeGrafter"/>
</dbReference>
<feature type="domain" description="CHASE" evidence="10">
    <location>
        <begin position="277"/>
        <end position="354"/>
    </location>
</feature>
<dbReference type="GO" id="GO:0000166">
    <property type="term" value="F:nucleotide binding"/>
    <property type="evidence" value="ECO:0007669"/>
    <property type="project" value="UniProtKB-KW"/>
</dbReference>
<gene>
    <name evidence="11" type="ORF">CTEN210_06524</name>
</gene>
<feature type="compositionally biased region" description="Polar residues" evidence="7">
    <location>
        <begin position="16"/>
        <end position="35"/>
    </location>
</feature>
<evidence type="ECO:0000313" key="11">
    <source>
        <dbReference type="EMBL" id="GFH50048.1"/>
    </source>
</evidence>
<organism evidence="11 12">
    <name type="scientific">Chaetoceros tenuissimus</name>
    <dbReference type="NCBI Taxonomy" id="426638"/>
    <lineage>
        <taxon>Eukaryota</taxon>
        <taxon>Sar</taxon>
        <taxon>Stramenopiles</taxon>
        <taxon>Ochrophyta</taxon>
        <taxon>Bacillariophyta</taxon>
        <taxon>Coscinodiscophyceae</taxon>
        <taxon>Chaetocerotophycidae</taxon>
        <taxon>Chaetocerotales</taxon>
        <taxon>Chaetocerotaceae</taxon>
        <taxon>Chaetoceros</taxon>
    </lineage>
</organism>
<dbReference type="SUPFAM" id="SSF55073">
    <property type="entry name" value="Nucleotide cyclase"/>
    <property type="match status" value="1"/>
</dbReference>
<dbReference type="Proteomes" id="UP001054902">
    <property type="component" value="Unassembled WGS sequence"/>
</dbReference>
<dbReference type="PROSITE" id="PS50839">
    <property type="entry name" value="CHASE"/>
    <property type="match status" value="1"/>
</dbReference>
<evidence type="ECO:0000313" key="12">
    <source>
        <dbReference type="Proteomes" id="UP001054902"/>
    </source>
</evidence>
<evidence type="ECO:0000256" key="5">
    <source>
        <dbReference type="ARBA" id="ARBA00023136"/>
    </source>
</evidence>
<evidence type="ECO:0000259" key="9">
    <source>
        <dbReference type="PROSITE" id="PS50125"/>
    </source>
</evidence>
<dbReference type="SMART" id="SM00044">
    <property type="entry name" value="CYCc"/>
    <property type="match status" value="1"/>
</dbReference>
<feature type="region of interest" description="Disordered" evidence="7">
    <location>
        <begin position="520"/>
        <end position="539"/>
    </location>
</feature>
<evidence type="ECO:0000256" key="7">
    <source>
        <dbReference type="SAM" id="MobiDB-lite"/>
    </source>
</evidence>
<dbReference type="InterPro" id="IPR029787">
    <property type="entry name" value="Nucleotide_cyclase"/>
</dbReference>
<proteinExistence type="predicted"/>
<feature type="transmembrane region" description="Helical" evidence="8">
    <location>
        <begin position="459"/>
        <end position="482"/>
    </location>
</feature>
<comment type="subcellular location">
    <subcellularLocation>
        <location evidence="1">Membrane</location>
    </subcellularLocation>
</comment>
<evidence type="ECO:0000256" key="8">
    <source>
        <dbReference type="SAM" id="Phobius"/>
    </source>
</evidence>
<feature type="transmembrane region" description="Helical" evidence="8">
    <location>
        <begin position="95"/>
        <end position="120"/>
    </location>
</feature>
<keyword evidence="12" id="KW-1185">Reference proteome</keyword>
<dbReference type="InterPro" id="IPR042240">
    <property type="entry name" value="CHASE_sf"/>
</dbReference>
<evidence type="ECO:0000256" key="1">
    <source>
        <dbReference type="ARBA" id="ARBA00004370"/>
    </source>
</evidence>
<dbReference type="Pfam" id="PF03924">
    <property type="entry name" value="CHASE"/>
    <property type="match status" value="1"/>
</dbReference>
<dbReference type="PANTHER" id="PTHR11920">
    <property type="entry name" value="GUANYLYL CYCLASE"/>
    <property type="match status" value="1"/>
</dbReference>
<dbReference type="Gene3D" id="3.30.70.1230">
    <property type="entry name" value="Nucleotide cyclase"/>
    <property type="match status" value="1"/>
</dbReference>
<evidence type="ECO:0000256" key="2">
    <source>
        <dbReference type="ARBA" id="ARBA00022692"/>
    </source>
</evidence>
<feature type="domain" description="Guanylate cyclase" evidence="9">
    <location>
        <begin position="593"/>
        <end position="726"/>
    </location>
</feature>
<keyword evidence="5 8" id="KW-0472">Membrane</keyword>
<keyword evidence="6" id="KW-0456">Lyase</keyword>
<feature type="region of interest" description="Disordered" evidence="7">
    <location>
        <begin position="1"/>
        <end position="64"/>
    </location>
</feature>
<sequence>MKTIKEVSVRSIESVEGNTSPAPTSTNKTSLTSQFRALRSNNSRHYSSSRENRNTKSSNVTNGSKGIRSYLSSTAQNDSGDLAPELQERCSFSIVCLRVSTFLTLVSAAVIVAALTFHFVRSSEIKSFEMEYKDAVHKVEDAVTLGVKNKLNAAKTFAAIYETSFTEWPNATFTNAEFDIQAEGQLEIANGMAISFNPIIDETNRAEFEQHAADSASLLGHENLVTRSCDDTTGSTCRIVADGIYRKAPNPNGSGLINVDDSGFSPESTNYPNTMVPVWQIYPISNWRAVMFNLHSEQKRQRALDNMLDFNLPTVTSLLHLVQDDEMNPSSILFYPVTKNVDSDEIVGSVSIVFYWGDIFRRVLPSYIEGITVVLESSRIGFVEQQQWSYDVSGDIATLLGEGDLHDTRFDNWEHEVNLDVARIIQDKLGSIGDDRVKYTVRMYPTSRFKGKYLSQKPMVMTVIIVCIFIFTSLVFISYDLLATNKRHRIKRYAKKAGKVVDNLFPSNVRDRLFDNFDDMNDNDRGGDEEAQLKTPSKVDPEKKRKATLKKIKTTVAGVGRERSVSTVNSDISETDLLNPNRKPIADRFDATSIMFADIVGFTKWSSEHSPEEVFFLIENLFYAWDKIAKRMGVFKLDRVGDCYIAVTGLPTPTEHHAEILCEFAHECRNKMFEVMEKISAHLQGIDELTMRFGIHSGAVTAGVLKGQKTRFELFGDTMNYASRMESLCLPGRIQVSQQTADLLFAAGKGDWLRARKSLVHAKGKGQVQTYWLEIDGCGNSGHSHSSLEVEDSPLSITSDYFLDRKPAARPTTPKTNHARGA</sequence>
<dbReference type="InterPro" id="IPR001054">
    <property type="entry name" value="A/G_cyclase"/>
</dbReference>